<dbReference type="SMART" id="SM00448">
    <property type="entry name" value="REC"/>
    <property type="match status" value="1"/>
</dbReference>
<dbReference type="InterPro" id="IPR025944">
    <property type="entry name" value="Sigma_54_int_dom_CS"/>
</dbReference>
<dbReference type="GO" id="GO:0005524">
    <property type="term" value="F:ATP binding"/>
    <property type="evidence" value="ECO:0007669"/>
    <property type="project" value="UniProtKB-KW"/>
</dbReference>
<dbReference type="InterPro" id="IPR058031">
    <property type="entry name" value="AAA_lid_NorR"/>
</dbReference>
<evidence type="ECO:0000256" key="6">
    <source>
        <dbReference type="PROSITE-ProRule" id="PRU00169"/>
    </source>
</evidence>
<dbReference type="Gene3D" id="3.40.50.2300">
    <property type="match status" value="1"/>
</dbReference>
<dbReference type="Pfam" id="PF00158">
    <property type="entry name" value="Sigma54_activat"/>
    <property type="match status" value="1"/>
</dbReference>
<name>A0A919EJV6_9GAMM</name>
<dbReference type="SUPFAM" id="SSF52540">
    <property type="entry name" value="P-loop containing nucleoside triphosphate hydrolases"/>
    <property type="match status" value="1"/>
</dbReference>
<evidence type="ECO:0000256" key="2">
    <source>
        <dbReference type="ARBA" id="ARBA00022840"/>
    </source>
</evidence>
<proteinExistence type="predicted"/>
<dbReference type="RefSeq" id="WP_189770154.1">
    <property type="nucleotide sequence ID" value="NZ_BNCK01000004.1"/>
</dbReference>
<evidence type="ECO:0000313" key="10">
    <source>
        <dbReference type="Proteomes" id="UP000623842"/>
    </source>
</evidence>
<accession>A0A919EJV6</accession>
<evidence type="ECO:0000259" key="8">
    <source>
        <dbReference type="PROSITE" id="PS50110"/>
    </source>
</evidence>
<dbReference type="Pfam" id="PF25601">
    <property type="entry name" value="AAA_lid_14"/>
    <property type="match status" value="1"/>
</dbReference>
<dbReference type="Pfam" id="PF00072">
    <property type="entry name" value="Response_reg"/>
    <property type="match status" value="1"/>
</dbReference>
<feature type="modified residue" description="4-aspartylphosphate" evidence="6">
    <location>
        <position position="52"/>
    </location>
</feature>
<keyword evidence="6" id="KW-0597">Phosphoprotein</keyword>
<dbReference type="SUPFAM" id="SSF52172">
    <property type="entry name" value="CheY-like"/>
    <property type="match status" value="1"/>
</dbReference>
<protein>
    <submittedName>
        <fullName evidence="9">Sigma-54-dependent Fis family transcriptional regulator</fullName>
    </submittedName>
</protein>
<dbReference type="AlphaFoldDB" id="A0A919EJV6"/>
<keyword evidence="10" id="KW-1185">Reference proteome</keyword>
<dbReference type="GO" id="GO:0000160">
    <property type="term" value="P:phosphorelay signal transduction system"/>
    <property type="evidence" value="ECO:0007669"/>
    <property type="project" value="InterPro"/>
</dbReference>
<evidence type="ECO:0000256" key="5">
    <source>
        <dbReference type="ARBA" id="ARBA00023163"/>
    </source>
</evidence>
<dbReference type="GO" id="GO:0043565">
    <property type="term" value="F:sequence-specific DNA binding"/>
    <property type="evidence" value="ECO:0007669"/>
    <property type="project" value="InterPro"/>
</dbReference>
<dbReference type="CDD" id="cd00156">
    <property type="entry name" value="REC"/>
    <property type="match status" value="1"/>
</dbReference>
<dbReference type="SMART" id="SM00382">
    <property type="entry name" value="AAA"/>
    <property type="match status" value="1"/>
</dbReference>
<dbReference type="InterPro" id="IPR025943">
    <property type="entry name" value="Sigma_54_int_dom_ATP-bd_2"/>
</dbReference>
<dbReference type="InterPro" id="IPR003593">
    <property type="entry name" value="AAA+_ATPase"/>
</dbReference>
<dbReference type="Proteomes" id="UP000623842">
    <property type="component" value="Unassembled WGS sequence"/>
</dbReference>
<dbReference type="InterPro" id="IPR011006">
    <property type="entry name" value="CheY-like_superfamily"/>
</dbReference>
<feature type="domain" description="Sigma-54 factor interaction" evidence="7">
    <location>
        <begin position="134"/>
        <end position="355"/>
    </location>
</feature>
<evidence type="ECO:0000313" key="9">
    <source>
        <dbReference type="EMBL" id="GHF92690.1"/>
    </source>
</evidence>
<keyword evidence="5" id="KW-0804">Transcription</keyword>
<keyword evidence="1" id="KW-0547">Nucleotide-binding</keyword>
<keyword evidence="4" id="KW-0238">DNA-binding</keyword>
<feature type="domain" description="Response regulatory" evidence="8">
    <location>
        <begin position="3"/>
        <end position="122"/>
    </location>
</feature>
<dbReference type="CDD" id="cd00009">
    <property type="entry name" value="AAA"/>
    <property type="match status" value="1"/>
</dbReference>
<dbReference type="InterPro" id="IPR027417">
    <property type="entry name" value="P-loop_NTPase"/>
</dbReference>
<dbReference type="SUPFAM" id="SSF46689">
    <property type="entry name" value="Homeodomain-like"/>
    <property type="match status" value="1"/>
</dbReference>
<keyword evidence="3" id="KW-0805">Transcription regulation</keyword>
<dbReference type="InterPro" id="IPR002078">
    <property type="entry name" value="Sigma_54_int"/>
</dbReference>
<dbReference type="Gene3D" id="1.10.8.60">
    <property type="match status" value="1"/>
</dbReference>
<reference evidence="9" key="2">
    <citation type="submission" date="2020-09" db="EMBL/GenBank/DDBJ databases">
        <authorList>
            <person name="Sun Q."/>
            <person name="Kim S."/>
        </authorList>
    </citation>
    <scope>NUCLEOTIDE SEQUENCE</scope>
    <source>
        <strain evidence="9">KCTC 42731</strain>
    </source>
</reference>
<organism evidence="9 10">
    <name type="scientific">Thalassotalea marina</name>
    <dbReference type="NCBI Taxonomy" id="1673741"/>
    <lineage>
        <taxon>Bacteria</taxon>
        <taxon>Pseudomonadati</taxon>
        <taxon>Pseudomonadota</taxon>
        <taxon>Gammaproteobacteria</taxon>
        <taxon>Alteromonadales</taxon>
        <taxon>Colwelliaceae</taxon>
        <taxon>Thalassotalea</taxon>
    </lineage>
</organism>
<dbReference type="PRINTS" id="PR01590">
    <property type="entry name" value="HTHFIS"/>
</dbReference>
<dbReference type="PANTHER" id="PTHR32071">
    <property type="entry name" value="TRANSCRIPTIONAL REGULATORY PROTEIN"/>
    <property type="match status" value="1"/>
</dbReference>
<keyword evidence="2" id="KW-0067">ATP-binding</keyword>
<dbReference type="PROSITE" id="PS50045">
    <property type="entry name" value="SIGMA54_INTERACT_4"/>
    <property type="match status" value="1"/>
</dbReference>
<comment type="caution">
    <text evidence="9">The sequence shown here is derived from an EMBL/GenBank/DDBJ whole genome shotgun (WGS) entry which is preliminary data.</text>
</comment>
<dbReference type="GO" id="GO:0006355">
    <property type="term" value="P:regulation of DNA-templated transcription"/>
    <property type="evidence" value="ECO:0007669"/>
    <property type="project" value="InterPro"/>
</dbReference>
<dbReference type="PROSITE" id="PS50110">
    <property type="entry name" value="RESPONSE_REGULATORY"/>
    <property type="match status" value="1"/>
</dbReference>
<dbReference type="Pfam" id="PF02954">
    <property type="entry name" value="HTH_8"/>
    <property type="match status" value="1"/>
</dbReference>
<evidence type="ECO:0000256" key="4">
    <source>
        <dbReference type="ARBA" id="ARBA00023125"/>
    </source>
</evidence>
<dbReference type="InterPro" id="IPR002197">
    <property type="entry name" value="HTH_Fis"/>
</dbReference>
<dbReference type="InterPro" id="IPR001789">
    <property type="entry name" value="Sig_transdc_resp-reg_receiver"/>
</dbReference>
<evidence type="ECO:0000256" key="1">
    <source>
        <dbReference type="ARBA" id="ARBA00022741"/>
    </source>
</evidence>
<gene>
    <name evidence="9" type="ORF">GCM10017161_21090</name>
</gene>
<dbReference type="InterPro" id="IPR009057">
    <property type="entry name" value="Homeodomain-like_sf"/>
</dbReference>
<reference evidence="9" key="1">
    <citation type="journal article" date="2014" name="Int. J. Syst. Evol. Microbiol.">
        <title>Complete genome sequence of Corynebacterium casei LMG S-19264T (=DSM 44701T), isolated from a smear-ripened cheese.</title>
        <authorList>
            <consortium name="US DOE Joint Genome Institute (JGI-PGF)"/>
            <person name="Walter F."/>
            <person name="Albersmeier A."/>
            <person name="Kalinowski J."/>
            <person name="Ruckert C."/>
        </authorList>
    </citation>
    <scope>NUCLEOTIDE SEQUENCE</scope>
    <source>
        <strain evidence="9">KCTC 42731</strain>
    </source>
</reference>
<evidence type="ECO:0000259" key="7">
    <source>
        <dbReference type="PROSITE" id="PS50045"/>
    </source>
</evidence>
<dbReference type="Gene3D" id="1.10.10.60">
    <property type="entry name" value="Homeodomain-like"/>
    <property type="match status" value="1"/>
</dbReference>
<dbReference type="PROSITE" id="PS00688">
    <property type="entry name" value="SIGMA54_INTERACT_3"/>
    <property type="match status" value="1"/>
</dbReference>
<dbReference type="EMBL" id="BNCK01000004">
    <property type="protein sequence ID" value="GHF92690.1"/>
    <property type="molecule type" value="Genomic_DNA"/>
</dbReference>
<dbReference type="PROSITE" id="PS00676">
    <property type="entry name" value="SIGMA54_INTERACT_2"/>
    <property type="match status" value="1"/>
</dbReference>
<dbReference type="PANTHER" id="PTHR32071:SF86">
    <property type="entry name" value="TWO COMPONENT SIGNAL TRANSDUCTION SYSTEM SIGMA54-DEPENDENT RESPONSE REGULATOR FIS FAMILY"/>
    <property type="match status" value="1"/>
</dbReference>
<evidence type="ECO:0000256" key="3">
    <source>
        <dbReference type="ARBA" id="ARBA00023015"/>
    </source>
</evidence>
<dbReference type="Gene3D" id="3.40.50.300">
    <property type="entry name" value="P-loop containing nucleotide triphosphate hydrolases"/>
    <property type="match status" value="1"/>
</dbReference>
<sequence>MTKILIVDDNPDILAALELLLSLHEYEVITANTYKDALFAVERLQISLVIQDMNFSQGLTSGNEGKTLFYQLRQVKPDLPIILITAWTQLETAIELVKQGAVDYLPKPWNDGKLLELISAHVGSTLQKPEPVTLVAESAAMKNLCQLAEKVADSDVNVLITGPNGSGKEKIADHIHQHSKRKAMPFVKVNMGALPAQLMEAELFGAEKGAFTGANQKRIGRFEAADGGTLFLDEIGNLPLSGQMKLLRVLQTGEFERLGSNETIKVNVRVVSATNENLQLAVQQGSFREDLFYRLNVVNLDLLPLKQRIDDIIPLAKHFIGSEYLLSSQATASLLAHQWPGNVRELENACKRALVFAESNELQAIDFNLSEAQPINRDEKSIIVETLKKHNGVIKHAAQELGLSRQALYRRIEKYQISE</sequence>
<dbReference type="FunFam" id="3.40.50.300:FF:000006">
    <property type="entry name" value="DNA-binding transcriptional regulator NtrC"/>
    <property type="match status" value="1"/>
</dbReference>